<accession>A0A0L0H7X8</accession>
<dbReference type="VEuPathDB" id="FungiDB:SPPG_08001"/>
<dbReference type="GeneID" id="27691182"/>
<dbReference type="InParanoid" id="A0A0L0H7X8"/>
<organism evidence="1 2">
    <name type="scientific">Spizellomyces punctatus (strain DAOM BR117)</name>
    <dbReference type="NCBI Taxonomy" id="645134"/>
    <lineage>
        <taxon>Eukaryota</taxon>
        <taxon>Fungi</taxon>
        <taxon>Fungi incertae sedis</taxon>
        <taxon>Chytridiomycota</taxon>
        <taxon>Chytridiomycota incertae sedis</taxon>
        <taxon>Chytridiomycetes</taxon>
        <taxon>Spizellomycetales</taxon>
        <taxon>Spizellomycetaceae</taxon>
        <taxon>Spizellomyces</taxon>
    </lineage>
</organism>
<dbReference type="STRING" id="645134.A0A0L0H7X8"/>
<proteinExistence type="predicted"/>
<keyword evidence="2" id="KW-1185">Reference proteome</keyword>
<dbReference type="PANTHER" id="PTHR13109:SF7">
    <property type="entry name" value="NEUROCHONDRIN"/>
    <property type="match status" value="1"/>
</dbReference>
<dbReference type="EMBL" id="KQ257467">
    <property type="protein sequence ID" value="KNC96798.1"/>
    <property type="molecule type" value="Genomic_DNA"/>
</dbReference>
<dbReference type="OrthoDB" id="8962942at2759"/>
<name>A0A0L0H7X8_SPIPD</name>
<dbReference type="InterPro" id="IPR008709">
    <property type="entry name" value="Neurochondrin"/>
</dbReference>
<dbReference type="SUPFAM" id="SSF48371">
    <property type="entry name" value="ARM repeat"/>
    <property type="match status" value="1"/>
</dbReference>
<dbReference type="AlphaFoldDB" id="A0A0L0H7X8"/>
<evidence type="ECO:0008006" key="3">
    <source>
        <dbReference type="Google" id="ProtNLM"/>
    </source>
</evidence>
<dbReference type="Pfam" id="PF05536">
    <property type="entry name" value="Neurochondrin"/>
    <property type="match status" value="1"/>
</dbReference>
<dbReference type="RefSeq" id="XP_016604838.1">
    <property type="nucleotide sequence ID" value="XM_016756154.1"/>
</dbReference>
<dbReference type="Proteomes" id="UP000053201">
    <property type="component" value="Unassembled WGS sequence"/>
</dbReference>
<dbReference type="OMA" id="IVHYKKP"/>
<reference evidence="1 2" key="1">
    <citation type="submission" date="2009-08" db="EMBL/GenBank/DDBJ databases">
        <title>The Genome Sequence of Spizellomyces punctatus strain DAOM BR117.</title>
        <authorList>
            <consortium name="The Broad Institute Genome Sequencing Platform"/>
            <person name="Russ C."/>
            <person name="Cuomo C."/>
            <person name="Shea T."/>
            <person name="Young S.K."/>
            <person name="Zeng Q."/>
            <person name="Koehrsen M."/>
            <person name="Haas B."/>
            <person name="Borodovsky M."/>
            <person name="Guigo R."/>
            <person name="Alvarado L."/>
            <person name="Berlin A."/>
            <person name="Bochicchio J."/>
            <person name="Borenstein D."/>
            <person name="Chapman S."/>
            <person name="Chen Z."/>
            <person name="Engels R."/>
            <person name="Freedman E."/>
            <person name="Gellesch M."/>
            <person name="Goldberg J."/>
            <person name="Griggs A."/>
            <person name="Gujja S."/>
            <person name="Heiman D."/>
            <person name="Hepburn T."/>
            <person name="Howarth C."/>
            <person name="Jen D."/>
            <person name="Larson L."/>
            <person name="Lewis B."/>
            <person name="Mehta T."/>
            <person name="Park D."/>
            <person name="Pearson M."/>
            <person name="Roberts A."/>
            <person name="Saif S."/>
            <person name="Shenoy N."/>
            <person name="Sisk P."/>
            <person name="Stolte C."/>
            <person name="Sykes S."/>
            <person name="Thomson T."/>
            <person name="Walk T."/>
            <person name="White J."/>
            <person name="Yandava C."/>
            <person name="Burger G."/>
            <person name="Gray M.W."/>
            <person name="Holland P.W.H."/>
            <person name="King N."/>
            <person name="Lang F.B.F."/>
            <person name="Roger A.J."/>
            <person name="Ruiz-Trillo I."/>
            <person name="Lander E."/>
            <person name="Nusbaum C."/>
        </authorList>
    </citation>
    <scope>NUCLEOTIDE SEQUENCE [LARGE SCALE GENOMIC DNA]</scope>
    <source>
        <strain evidence="1 2">DAOM BR117</strain>
    </source>
</reference>
<protein>
    <recommendedName>
        <fullName evidence="3">Neurochondrin</fullName>
    </recommendedName>
</protein>
<gene>
    <name evidence="1" type="ORF">SPPG_08001</name>
</gene>
<sequence length="659" mass="72577">MADSSHSSTKRQQLEQCLSLLSSETRDEDNFVAMLILPRLLDPVSDKESLHFTFDRMNWRFVDRLLKAAEDTADIPADALHTIAVNLLAGFCSDDALATRPELLMRITLMGNLLANIPTPSEAVLESILQCFQRMVMSRSGLDHLGPVLQTVVSTALDSRDANSSITKLAFSVVETYVRQANAYRGTEDPTGSAMIDSTLFGILPTLAAVFSNNQGQLKFDVGSLLIELCSALPEEQTDKAIPLWALEIREGLKDVYGSKIGTSQRDMSLILAATMFRRFGSRWGFTDQQIQNARTSRLSVEQFVALLIHVACGELRVLLDDLPVNSVTTPESQFVAITPVCCEIVDYSMRGLVEENGPISISVDVLLSIREALHEAFTAISAYLLEEMAEYRSENDIGVLDNVVTASCLRALSSWLAEDDTLSPHEIRHIVPLLVLAGRRRMNSVGVHPMEFLGPAFVNITTDPEIGNIFVDEGGCAMVVDFWSILDSQSPLRLTLVSILLNIVATNRKAVSADRKFIDATRLLLRDLVEFDHSAKQDGLTLRASMTTLSLMILRELNSDQVESNRLTVEGLLEQGLSFILDGCKASLGKDQQAWEEVKELWLIAVAAFKDCMIKISAAASTISQNPKLACLVDMRRNPQLGLEMRDALANLQISSPG</sequence>
<dbReference type="PANTHER" id="PTHR13109">
    <property type="entry name" value="NEUROCHONDRIN"/>
    <property type="match status" value="1"/>
</dbReference>
<dbReference type="InterPro" id="IPR016024">
    <property type="entry name" value="ARM-type_fold"/>
</dbReference>
<evidence type="ECO:0000313" key="1">
    <source>
        <dbReference type="EMBL" id="KNC96798.1"/>
    </source>
</evidence>
<dbReference type="eggNOG" id="KOG2611">
    <property type="taxonomic scope" value="Eukaryota"/>
</dbReference>
<evidence type="ECO:0000313" key="2">
    <source>
        <dbReference type="Proteomes" id="UP000053201"/>
    </source>
</evidence>